<feature type="region of interest" description="Disordered" evidence="1">
    <location>
        <begin position="1"/>
        <end position="67"/>
    </location>
</feature>
<keyword evidence="2" id="KW-0812">Transmembrane</keyword>
<dbReference type="PANTHER" id="PTHR30199">
    <property type="entry name" value="MFS FAMILY TRANSPORTER, PREDICTED SUBSTRATE BENZOATE"/>
    <property type="match status" value="1"/>
</dbReference>
<accession>A0ABU2UXS8</accession>
<sequence>MTTAGQSTEGGGGEEPVQDPVRTPLQEKDQGTTVQGTPAQGAKEQEPARKTGPEAERPTGPGAERPRVLRDASLSAVFAGLVTVTVSCSGPLLVVLAAAAAGHLSDEQTASWVWAACVGSGVTCAVLSWWTRMPVITAFSTPGAAVLVGSLGNYSYPEAVGAFIISGLLMALIGLTGVFGRIMRRIPPGIVAGMLAGVLFS</sequence>
<feature type="transmembrane region" description="Helical" evidence="2">
    <location>
        <begin position="112"/>
        <end position="130"/>
    </location>
</feature>
<dbReference type="PANTHER" id="PTHR30199:SF0">
    <property type="entry name" value="INNER MEMBRANE PROTEIN YDCO"/>
    <property type="match status" value="1"/>
</dbReference>
<evidence type="ECO:0000256" key="1">
    <source>
        <dbReference type="SAM" id="MobiDB-lite"/>
    </source>
</evidence>
<dbReference type="RefSeq" id="WP_311638055.1">
    <property type="nucleotide sequence ID" value="NZ_JAVRFF010000124.1"/>
</dbReference>
<keyword evidence="2" id="KW-1133">Transmembrane helix</keyword>
<evidence type="ECO:0000256" key="2">
    <source>
        <dbReference type="SAM" id="Phobius"/>
    </source>
</evidence>
<keyword evidence="2" id="KW-0472">Membrane</keyword>
<name>A0ABU2UXS8_9ACTN</name>
<dbReference type="EMBL" id="JAVRFF010000124">
    <property type="protein sequence ID" value="MDT0478102.1"/>
    <property type="molecule type" value="Genomic_DNA"/>
</dbReference>
<feature type="non-terminal residue" evidence="3">
    <location>
        <position position="201"/>
    </location>
</feature>
<reference evidence="3" key="1">
    <citation type="submission" date="2024-05" db="EMBL/GenBank/DDBJ databases">
        <title>30 novel species of actinomycetes from the DSMZ collection.</title>
        <authorList>
            <person name="Nouioui I."/>
        </authorList>
    </citation>
    <scope>NUCLEOTIDE SEQUENCE</scope>
    <source>
        <strain evidence="3">DSM 41014</strain>
    </source>
</reference>
<feature type="transmembrane region" description="Helical" evidence="2">
    <location>
        <begin position="160"/>
        <end position="180"/>
    </location>
</feature>
<dbReference type="Proteomes" id="UP001180489">
    <property type="component" value="Unassembled WGS sequence"/>
</dbReference>
<evidence type="ECO:0000313" key="3">
    <source>
        <dbReference type="EMBL" id="MDT0478102.1"/>
    </source>
</evidence>
<protein>
    <submittedName>
        <fullName evidence="3">Solute carrier family 23 protein</fullName>
    </submittedName>
</protein>
<evidence type="ECO:0000313" key="4">
    <source>
        <dbReference type="Proteomes" id="UP001180489"/>
    </source>
</evidence>
<keyword evidence="4" id="KW-1185">Reference proteome</keyword>
<proteinExistence type="predicted"/>
<feature type="transmembrane region" description="Helical" evidence="2">
    <location>
        <begin position="74"/>
        <end position="100"/>
    </location>
</feature>
<dbReference type="Pfam" id="PF03594">
    <property type="entry name" value="BenE"/>
    <property type="match status" value="1"/>
</dbReference>
<comment type="caution">
    <text evidence="3">The sequence shown here is derived from an EMBL/GenBank/DDBJ whole genome shotgun (WGS) entry which is preliminary data.</text>
</comment>
<feature type="transmembrane region" description="Helical" evidence="2">
    <location>
        <begin position="135"/>
        <end position="154"/>
    </location>
</feature>
<gene>
    <name evidence="3" type="ORF">RM863_38930</name>
</gene>
<organism evidence="3 4">
    <name type="scientific">Streptomyces hintoniae</name>
    <dbReference type="NCBI Taxonomy" id="3075521"/>
    <lineage>
        <taxon>Bacteria</taxon>
        <taxon>Bacillati</taxon>
        <taxon>Actinomycetota</taxon>
        <taxon>Actinomycetes</taxon>
        <taxon>Kitasatosporales</taxon>
        <taxon>Streptomycetaceae</taxon>
        <taxon>Streptomyces</taxon>
    </lineage>
</organism>
<dbReference type="InterPro" id="IPR004711">
    <property type="entry name" value="Benzoate_Transporter"/>
</dbReference>
<feature type="compositionally biased region" description="Basic and acidic residues" evidence="1">
    <location>
        <begin position="43"/>
        <end position="57"/>
    </location>
</feature>